<sequence>MKKKRKILYWSPRVLGILAILFISIFALDAFEPGLTLWQQLGAFLIHLIPSFVLLLLLLIAWKREMLGGILFFILGLVLSPVVFTLNYNMNHSVWMSLGIIGVITIPFVITGALFVANAMQKEGGV</sequence>
<feature type="domain" description="DUF7670" evidence="2">
    <location>
        <begin position="1"/>
        <end position="123"/>
    </location>
</feature>
<keyword evidence="1" id="KW-0472">Membrane</keyword>
<feature type="transmembrane region" description="Helical" evidence="1">
    <location>
        <begin position="40"/>
        <end position="62"/>
    </location>
</feature>
<organism evidence="3 4">
    <name type="scientific">Muriicola jejuensis</name>
    <dbReference type="NCBI Taxonomy" id="504488"/>
    <lineage>
        <taxon>Bacteria</taxon>
        <taxon>Pseudomonadati</taxon>
        <taxon>Bacteroidota</taxon>
        <taxon>Flavobacteriia</taxon>
        <taxon>Flavobacteriales</taxon>
        <taxon>Flavobacteriaceae</taxon>
        <taxon>Muriicola</taxon>
    </lineage>
</organism>
<proteinExistence type="predicted"/>
<evidence type="ECO:0000256" key="1">
    <source>
        <dbReference type="SAM" id="Phobius"/>
    </source>
</evidence>
<evidence type="ECO:0000313" key="4">
    <source>
        <dbReference type="Proteomes" id="UP000468443"/>
    </source>
</evidence>
<accession>A0A6P0UHM2</accession>
<feature type="transmembrane region" description="Helical" evidence="1">
    <location>
        <begin position="7"/>
        <end position="28"/>
    </location>
</feature>
<evidence type="ECO:0000259" key="2">
    <source>
        <dbReference type="Pfam" id="PF24709"/>
    </source>
</evidence>
<name>A0A6P0UHM2_9FLAO</name>
<evidence type="ECO:0000313" key="3">
    <source>
        <dbReference type="EMBL" id="NER09636.1"/>
    </source>
</evidence>
<dbReference type="AlphaFoldDB" id="A0A6P0UHM2"/>
<gene>
    <name evidence="3" type="ORF">GWK09_03850</name>
</gene>
<feature type="transmembrane region" description="Helical" evidence="1">
    <location>
        <begin position="69"/>
        <end position="88"/>
    </location>
</feature>
<keyword evidence="4" id="KW-1185">Reference proteome</keyword>
<reference evidence="3 4" key="1">
    <citation type="submission" date="2020-01" db="EMBL/GenBank/DDBJ databases">
        <title>Muriicola jejuensis KCTC 22299.</title>
        <authorList>
            <person name="Wang G."/>
        </authorList>
    </citation>
    <scope>NUCLEOTIDE SEQUENCE [LARGE SCALE GENOMIC DNA]</scope>
    <source>
        <strain evidence="3 4">KCTC 22299</strain>
    </source>
</reference>
<dbReference type="EMBL" id="JAABOP010000001">
    <property type="protein sequence ID" value="NER09636.1"/>
    <property type="molecule type" value="Genomic_DNA"/>
</dbReference>
<feature type="transmembrane region" description="Helical" evidence="1">
    <location>
        <begin position="94"/>
        <end position="117"/>
    </location>
</feature>
<dbReference type="InterPro" id="IPR056087">
    <property type="entry name" value="DUF7670"/>
</dbReference>
<keyword evidence="1" id="KW-0812">Transmembrane</keyword>
<dbReference type="Pfam" id="PF24709">
    <property type="entry name" value="DUF7670"/>
    <property type="match status" value="1"/>
</dbReference>
<dbReference type="Proteomes" id="UP000468443">
    <property type="component" value="Unassembled WGS sequence"/>
</dbReference>
<protein>
    <recommendedName>
        <fullName evidence="2">DUF7670 domain-containing protein</fullName>
    </recommendedName>
</protein>
<dbReference type="RefSeq" id="WP_163691679.1">
    <property type="nucleotide sequence ID" value="NZ_FXTW01000001.1"/>
</dbReference>
<comment type="caution">
    <text evidence="3">The sequence shown here is derived from an EMBL/GenBank/DDBJ whole genome shotgun (WGS) entry which is preliminary data.</text>
</comment>
<keyword evidence="1" id="KW-1133">Transmembrane helix</keyword>